<accession>A0A0P7U316</accession>
<organism evidence="2 3">
    <name type="scientific">Scleropages formosus</name>
    <name type="common">Asian bonytongue</name>
    <name type="synonym">Osteoglossum formosum</name>
    <dbReference type="NCBI Taxonomy" id="113540"/>
    <lineage>
        <taxon>Eukaryota</taxon>
        <taxon>Metazoa</taxon>
        <taxon>Chordata</taxon>
        <taxon>Craniata</taxon>
        <taxon>Vertebrata</taxon>
        <taxon>Euteleostomi</taxon>
        <taxon>Actinopterygii</taxon>
        <taxon>Neopterygii</taxon>
        <taxon>Teleostei</taxon>
        <taxon>Osteoglossocephala</taxon>
        <taxon>Osteoglossomorpha</taxon>
        <taxon>Osteoglossiformes</taxon>
        <taxon>Osteoglossidae</taxon>
        <taxon>Scleropages</taxon>
    </lineage>
</organism>
<feature type="region of interest" description="Disordered" evidence="1">
    <location>
        <begin position="27"/>
        <end position="74"/>
    </location>
</feature>
<dbReference type="EMBL" id="JARO02009767">
    <property type="protein sequence ID" value="KPP61285.1"/>
    <property type="molecule type" value="Genomic_DNA"/>
</dbReference>
<evidence type="ECO:0000256" key="1">
    <source>
        <dbReference type="SAM" id="MobiDB-lite"/>
    </source>
</evidence>
<sequence>GWSGSLLPLLRDAAPTAVPRHVCRPQRLVQQSHAQEETVHGELDTRVRNRTEGSQEEDRSVRSSPSTSPCPVSPVPCPVAQYAHVLGLRDRLWAAATLRGTSGYGHGRWVHGGQTDGHGRVSSPLDLAPRCSVIQPSVMERGSEGFEFQVQRRRFSRGFLGDLAQTPLWVGHRAAVDKS</sequence>
<gene>
    <name evidence="2" type="ORF">Z043_120634</name>
</gene>
<feature type="compositionally biased region" description="Basic and acidic residues" evidence="1">
    <location>
        <begin position="34"/>
        <end position="61"/>
    </location>
</feature>
<evidence type="ECO:0000313" key="2">
    <source>
        <dbReference type="EMBL" id="KPP61285.1"/>
    </source>
</evidence>
<reference evidence="2 3" key="1">
    <citation type="submission" date="2015-08" db="EMBL/GenBank/DDBJ databases">
        <title>The genome of the Asian arowana (Scleropages formosus).</title>
        <authorList>
            <person name="Tan M.H."/>
            <person name="Gan H.M."/>
            <person name="Croft L.J."/>
            <person name="Austin C.M."/>
        </authorList>
    </citation>
    <scope>NUCLEOTIDE SEQUENCE [LARGE SCALE GENOMIC DNA]</scope>
    <source>
        <strain evidence="2">Aro1</strain>
    </source>
</reference>
<evidence type="ECO:0000313" key="3">
    <source>
        <dbReference type="Proteomes" id="UP000034805"/>
    </source>
</evidence>
<dbReference type="AlphaFoldDB" id="A0A0P7U316"/>
<proteinExistence type="predicted"/>
<dbReference type="Proteomes" id="UP000034805">
    <property type="component" value="Unassembled WGS sequence"/>
</dbReference>
<comment type="caution">
    <text evidence="2">The sequence shown here is derived from an EMBL/GenBank/DDBJ whole genome shotgun (WGS) entry which is preliminary data.</text>
</comment>
<feature type="non-terminal residue" evidence="2">
    <location>
        <position position="1"/>
    </location>
</feature>
<name>A0A0P7U316_SCLFO</name>
<protein>
    <submittedName>
        <fullName evidence="2">Uncharacterized protein</fullName>
    </submittedName>
</protein>